<dbReference type="PANTHER" id="PTHR12741">
    <property type="entry name" value="LYST-INTERACTING PROTEIN LIP5 DOPAMINE RESPONSIVE PROTEIN DRG-1"/>
    <property type="match status" value="1"/>
</dbReference>
<dbReference type="GO" id="GO:0006075">
    <property type="term" value="P:(1-&gt;3)-beta-D-glucan biosynthetic process"/>
    <property type="evidence" value="ECO:0007669"/>
    <property type="project" value="InterPro"/>
</dbReference>
<dbReference type="Proteomes" id="UP000265566">
    <property type="component" value="Chromosome 8"/>
</dbReference>
<sequence>MGKPVSETLSFSVFTPYYSETVLYSTSELQKENEDGISTLFYLQKIFPELNFALFTQKNTNTMLYFGIFKGTMTTTQSYSNETRRKCSNIFQSLFHSSTIH</sequence>
<evidence type="ECO:0000313" key="2">
    <source>
        <dbReference type="EMBL" id="RHN41517.1"/>
    </source>
</evidence>
<evidence type="ECO:0000259" key="1">
    <source>
        <dbReference type="Pfam" id="PF02364"/>
    </source>
</evidence>
<dbReference type="OrthoDB" id="1880850at2759"/>
<proteinExistence type="predicted"/>
<name>A0A396GS50_MEDTR</name>
<protein>
    <submittedName>
        <fullName evidence="2">Putative 1,3-beta-glucan synthase</fullName>
        <ecNumber evidence="2">2.4.1.34</ecNumber>
    </submittedName>
</protein>
<comment type="caution">
    <text evidence="2">The sequence shown here is derived from an EMBL/GenBank/DDBJ whole genome shotgun (WGS) entry which is preliminary data.</text>
</comment>
<gene>
    <name evidence="2" type="ORF">MtrunA17_Chr8g0366911</name>
</gene>
<dbReference type="GO" id="GO:0003843">
    <property type="term" value="F:1,3-beta-D-glucan synthase activity"/>
    <property type="evidence" value="ECO:0007669"/>
    <property type="project" value="UniProtKB-EC"/>
</dbReference>
<dbReference type="Gramene" id="rna47850">
    <property type="protein sequence ID" value="RHN41517.1"/>
    <property type="gene ID" value="gene47850"/>
</dbReference>
<dbReference type="GO" id="GO:0016020">
    <property type="term" value="C:membrane"/>
    <property type="evidence" value="ECO:0007669"/>
    <property type="project" value="InterPro"/>
</dbReference>
<dbReference type="EMBL" id="PSQE01000008">
    <property type="protein sequence ID" value="RHN41517.1"/>
    <property type="molecule type" value="Genomic_DNA"/>
</dbReference>
<feature type="domain" description="Glycosyl transferase 48" evidence="1">
    <location>
        <begin position="4"/>
        <end position="59"/>
    </location>
</feature>
<dbReference type="GO" id="GO:0000148">
    <property type="term" value="C:1,3-beta-D-glucan synthase complex"/>
    <property type="evidence" value="ECO:0007669"/>
    <property type="project" value="InterPro"/>
</dbReference>
<organism evidence="2 3">
    <name type="scientific">Medicago truncatula</name>
    <name type="common">Barrel medic</name>
    <name type="synonym">Medicago tribuloides</name>
    <dbReference type="NCBI Taxonomy" id="3880"/>
    <lineage>
        <taxon>Eukaryota</taxon>
        <taxon>Viridiplantae</taxon>
        <taxon>Streptophyta</taxon>
        <taxon>Embryophyta</taxon>
        <taxon>Tracheophyta</taxon>
        <taxon>Spermatophyta</taxon>
        <taxon>Magnoliopsida</taxon>
        <taxon>eudicotyledons</taxon>
        <taxon>Gunneridae</taxon>
        <taxon>Pentapetalae</taxon>
        <taxon>rosids</taxon>
        <taxon>fabids</taxon>
        <taxon>Fabales</taxon>
        <taxon>Fabaceae</taxon>
        <taxon>Papilionoideae</taxon>
        <taxon>50 kb inversion clade</taxon>
        <taxon>NPAAA clade</taxon>
        <taxon>Hologalegina</taxon>
        <taxon>IRL clade</taxon>
        <taxon>Trifolieae</taxon>
        <taxon>Medicago</taxon>
    </lineage>
</organism>
<dbReference type="Pfam" id="PF02364">
    <property type="entry name" value="Glucan_synthase"/>
    <property type="match status" value="1"/>
</dbReference>
<keyword evidence="2" id="KW-0328">Glycosyltransferase</keyword>
<dbReference type="AlphaFoldDB" id="A0A396GS50"/>
<dbReference type="InterPro" id="IPR003440">
    <property type="entry name" value="Glyco_trans_48_dom"/>
</dbReference>
<accession>A0A396GS50</accession>
<evidence type="ECO:0000313" key="3">
    <source>
        <dbReference type="Proteomes" id="UP000265566"/>
    </source>
</evidence>
<dbReference type="PANTHER" id="PTHR12741:SF67">
    <property type="entry name" value="CALLOSE SYNTHASE 10"/>
    <property type="match status" value="1"/>
</dbReference>
<keyword evidence="2" id="KW-0808">Transferase</keyword>
<dbReference type="EC" id="2.4.1.34" evidence="2"/>
<reference evidence="3" key="1">
    <citation type="journal article" date="2018" name="Nat. Plants">
        <title>Whole-genome landscape of Medicago truncatula symbiotic genes.</title>
        <authorList>
            <person name="Pecrix Y."/>
            <person name="Staton S.E."/>
            <person name="Sallet E."/>
            <person name="Lelandais-Briere C."/>
            <person name="Moreau S."/>
            <person name="Carrere S."/>
            <person name="Blein T."/>
            <person name="Jardinaud M.F."/>
            <person name="Latrasse D."/>
            <person name="Zouine M."/>
            <person name="Zahm M."/>
            <person name="Kreplak J."/>
            <person name="Mayjonade B."/>
            <person name="Satge C."/>
            <person name="Perez M."/>
            <person name="Cauet S."/>
            <person name="Marande W."/>
            <person name="Chantry-Darmon C."/>
            <person name="Lopez-Roques C."/>
            <person name="Bouchez O."/>
            <person name="Berard A."/>
            <person name="Debelle F."/>
            <person name="Munos S."/>
            <person name="Bendahmane A."/>
            <person name="Berges H."/>
            <person name="Niebel A."/>
            <person name="Buitink J."/>
            <person name="Frugier F."/>
            <person name="Benhamed M."/>
            <person name="Crespi M."/>
            <person name="Gouzy J."/>
            <person name="Gamas P."/>
        </authorList>
    </citation>
    <scope>NUCLEOTIDE SEQUENCE [LARGE SCALE GENOMIC DNA]</scope>
    <source>
        <strain evidence="3">cv. Jemalong A17</strain>
    </source>
</reference>